<evidence type="ECO:0000313" key="10">
    <source>
        <dbReference type="Proteomes" id="UP000594262"/>
    </source>
</evidence>
<dbReference type="OrthoDB" id="6022628at2759"/>
<protein>
    <recommendedName>
        <fullName evidence="8">BHLH domain-containing protein</fullName>
    </recommendedName>
</protein>
<feature type="region of interest" description="Disordered" evidence="7">
    <location>
        <begin position="357"/>
        <end position="440"/>
    </location>
</feature>
<feature type="compositionally biased region" description="Acidic residues" evidence="7">
    <location>
        <begin position="152"/>
        <end position="161"/>
    </location>
</feature>
<feature type="compositionally biased region" description="Polar residues" evidence="7">
    <location>
        <begin position="759"/>
        <end position="796"/>
    </location>
</feature>
<feature type="region of interest" description="Disordered" evidence="7">
    <location>
        <begin position="246"/>
        <end position="290"/>
    </location>
</feature>
<dbReference type="GO" id="GO:0005634">
    <property type="term" value="C:nucleus"/>
    <property type="evidence" value="ECO:0007669"/>
    <property type="project" value="UniProtKB-SubCell"/>
</dbReference>
<dbReference type="Pfam" id="PF00010">
    <property type="entry name" value="HLH"/>
    <property type="match status" value="1"/>
</dbReference>
<organism evidence="9 10">
    <name type="scientific">Clytia hemisphaerica</name>
    <dbReference type="NCBI Taxonomy" id="252671"/>
    <lineage>
        <taxon>Eukaryota</taxon>
        <taxon>Metazoa</taxon>
        <taxon>Cnidaria</taxon>
        <taxon>Hydrozoa</taxon>
        <taxon>Hydroidolina</taxon>
        <taxon>Leptothecata</taxon>
        <taxon>Obeliida</taxon>
        <taxon>Clytiidae</taxon>
        <taxon>Clytia</taxon>
    </lineage>
</organism>
<keyword evidence="2" id="KW-0805">Transcription regulation</keyword>
<dbReference type="SMART" id="SM00353">
    <property type="entry name" value="HLH"/>
    <property type="match status" value="1"/>
</dbReference>
<feature type="compositionally biased region" description="Polar residues" evidence="7">
    <location>
        <begin position="420"/>
        <end position="430"/>
    </location>
</feature>
<dbReference type="CDD" id="cd21739">
    <property type="entry name" value="NES2-NLS_ChREBP-like"/>
    <property type="match status" value="1"/>
</dbReference>
<dbReference type="EnsemblMetazoa" id="CLYHEMT014870.1">
    <property type="protein sequence ID" value="CLYHEMP014870.1"/>
    <property type="gene ID" value="CLYHEMG014870"/>
</dbReference>
<dbReference type="PROSITE" id="PS50888">
    <property type="entry name" value="BHLH"/>
    <property type="match status" value="1"/>
</dbReference>
<dbReference type="GO" id="GO:0000981">
    <property type="term" value="F:DNA-binding transcription factor activity, RNA polymerase II-specific"/>
    <property type="evidence" value="ECO:0007669"/>
    <property type="project" value="TreeGrafter"/>
</dbReference>
<feature type="coiled-coil region" evidence="6">
    <location>
        <begin position="964"/>
        <end position="998"/>
    </location>
</feature>
<dbReference type="GO" id="GO:0000978">
    <property type="term" value="F:RNA polymerase II cis-regulatory region sequence-specific DNA binding"/>
    <property type="evidence" value="ECO:0007669"/>
    <property type="project" value="TreeGrafter"/>
</dbReference>
<reference evidence="9" key="1">
    <citation type="submission" date="2021-01" db="UniProtKB">
        <authorList>
            <consortium name="EnsemblMetazoa"/>
        </authorList>
    </citation>
    <scope>IDENTIFICATION</scope>
</reference>
<feature type="region of interest" description="Disordered" evidence="7">
    <location>
        <begin position="150"/>
        <end position="170"/>
    </location>
</feature>
<evidence type="ECO:0000313" key="9">
    <source>
        <dbReference type="EnsemblMetazoa" id="CLYHEMP014870.1"/>
    </source>
</evidence>
<feature type="region of interest" description="Disordered" evidence="7">
    <location>
        <begin position="1120"/>
        <end position="1152"/>
    </location>
</feature>
<dbReference type="RefSeq" id="XP_066918313.1">
    <property type="nucleotide sequence ID" value="XM_067062212.1"/>
</dbReference>
<dbReference type="CDD" id="cd11405">
    <property type="entry name" value="bHLHzip_MLXIP_like"/>
    <property type="match status" value="1"/>
</dbReference>
<dbReference type="Proteomes" id="UP000594262">
    <property type="component" value="Unplaced"/>
</dbReference>
<feature type="compositionally biased region" description="Low complexity" evidence="7">
    <location>
        <begin position="246"/>
        <end position="266"/>
    </location>
</feature>
<dbReference type="AlphaFoldDB" id="A0A7M5WZ83"/>
<comment type="subcellular location">
    <subcellularLocation>
        <location evidence="1">Nucleus</location>
    </subcellularLocation>
</comment>
<evidence type="ECO:0000259" key="8">
    <source>
        <dbReference type="PROSITE" id="PS50888"/>
    </source>
</evidence>
<dbReference type="SUPFAM" id="SSF47459">
    <property type="entry name" value="HLH, helix-loop-helix DNA-binding domain"/>
    <property type="match status" value="1"/>
</dbReference>
<name>A0A7M5WZ83_9CNID</name>
<dbReference type="PANTHER" id="PTHR15741">
    <property type="entry name" value="BASIC HELIX-LOOP-HELIX ZIP TRANSCRIPTION FACTOR"/>
    <property type="match status" value="1"/>
</dbReference>
<keyword evidence="10" id="KW-1185">Reference proteome</keyword>
<evidence type="ECO:0000256" key="6">
    <source>
        <dbReference type="SAM" id="Coils"/>
    </source>
</evidence>
<accession>A0A7M5WZ83</accession>
<feature type="compositionally biased region" description="Polar residues" evidence="7">
    <location>
        <begin position="702"/>
        <end position="721"/>
    </location>
</feature>
<evidence type="ECO:0000256" key="4">
    <source>
        <dbReference type="ARBA" id="ARBA00023163"/>
    </source>
</evidence>
<dbReference type="Gene3D" id="4.10.280.10">
    <property type="entry name" value="Helix-loop-helix DNA-binding domain"/>
    <property type="match status" value="1"/>
</dbReference>
<proteinExistence type="predicted"/>
<dbReference type="GO" id="GO:0046983">
    <property type="term" value="F:protein dimerization activity"/>
    <property type="evidence" value="ECO:0007669"/>
    <property type="project" value="InterPro"/>
</dbReference>
<evidence type="ECO:0000256" key="5">
    <source>
        <dbReference type="ARBA" id="ARBA00023242"/>
    </source>
</evidence>
<feature type="region of interest" description="Disordered" evidence="7">
    <location>
        <begin position="702"/>
        <end position="811"/>
    </location>
</feature>
<dbReference type="PANTHER" id="PTHR15741:SF37">
    <property type="entry name" value="LD38259P"/>
    <property type="match status" value="1"/>
</dbReference>
<feature type="compositionally biased region" description="Basic and acidic residues" evidence="7">
    <location>
        <begin position="392"/>
        <end position="418"/>
    </location>
</feature>
<dbReference type="InterPro" id="IPR036638">
    <property type="entry name" value="HLH_DNA-bd_sf"/>
</dbReference>
<evidence type="ECO:0000256" key="2">
    <source>
        <dbReference type="ARBA" id="ARBA00023015"/>
    </source>
</evidence>
<sequence length="1152" mass="129909">MFMSTRYKKRPEPLTRKRPIFSADDSLAKLCEVLNNESSVTKLITPKYKDFRSQKLKFDQKTRLNNAIWRAWHIQYKMNTKARFLQFAAPFSDETQHSISQAVLLEGKYWRRRLDAVLHEFKKWRRLHGEKLLKNSGAMIKSISAVQGDLSSDSELDEREDESVPKPDLPVEKSLDTLSAMYAFPDTLFSSCLDMQKDIDNNPKHQLSKDSSGMIQPSLNHLNPSFDELLDNFDFLLSSDFSNYHNSHQQSDNSMLSMQQQQDQQQAYTPMQHTDTTQHQSNMVHHQSHQENYPNLSNMMFQPHSGDGAGGKHACNMQQVNDTGMQDQNSFRNEETFQQLPPQLQAPNLASRIQAAMSTRPKGRGKSESGKSQKRDNSGPSNSKRAKRQHSHEKALESNKHIAQKKFPESHNNSEHHGRTNNSRPRSASSIPILPKGGNEQNHIVHPAKHPSLFFVGSDIQPRPHHSNYTIPAAASATPHHASASAAMPYVIMSCVPVITQNSQPIAKNTPTIVEPQHYHHPQTYPSSQQHQYMNMMTSQQTNNRHTPINHNQQTQAANTHQHHNHHSGHSTPTPDNSISNQQQMLHLQNAVSQLSGINDTQLVQLAQLLQNVPQGTEATLSYLELLQQQLHLMLKHQHENIEFKQQVQQQAEKMLTHQNPSSMQHSYPTNAQHQQQQQQQSATEHVSSVQSPVIVSCAQQQPYSSYHPQHSTYDHATNTSSKKKRGHPTTQQQHERYSRQSSLEIPLPKNLQEKENPHTQSPVYTRSNEPTLNIPINRSSPATTLNLPQPLATNDRQQKTSDVEQPTSSGCTTLDSAIALVALRHGSISPEVPVNLSRSIKTGEAIPAKRITILRGGETITSSTETRPSVSTTGAVGEITISNESSASSSDNRVKEVQDRTVYNEHRRQCHLSAEQRRRGMIKNAFEELSNMLYLNNFIQGPINGKPPKLSNAAILQNTCDYIQELVQERASCDVKMNKIQQEIEEMRNEISKCQKRLPSSGADTSLEGSNTVEKGFLAYCKDLIKLDRKSWIFSAIVRPLFDSYNKSVRTKSIDDFVESVIQWVDSHFTLPNLRLVILETLTKLSTSTAILDDPDCLNDLAASALRIDDPTDINATAEGVQQQQSTPTNPSNQLNLPSSTSSTFRTFNKR</sequence>
<keyword evidence="6" id="KW-0175">Coiled coil</keyword>
<feature type="region of interest" description="Disordered" evidence="7">
    <location>
        <begin position="650"/>
        <end position="688"/>
    </location>
</feature>
<evidence type="ECO:0000256" key="3">
    <source>
        <dbReference type="ARBA" id="ARBA00023125"/>
    </source>
</evidence>
<dbReference type="GeneID" id="136805635"/>
<evidence type="ECO:0000256" key="1">
    <source>
        <dbReference type="ARBA" id="ARBA00004123"/>
    </source>
</evidence>
<feature type="compositionally biased region" description="Polar residues" evidence="7">
    <location>
        <begin position="570"/>
        <end position="580"/>
    </location>
</feature>
<dbReference type="InterPro" id="IPR052207">
    <property type="entry name" value="Max-like/E-box_TFs"/>
</dbReference>
<feature type="domain" description="BHLH" evidence="8">
    <location>
        <begin position="907"/>
        <end position="967"/>
    </location>
</feature>
<feature type="compositionally biased region" description="Polar residues" evidence="7">
    <location>
        <begin position="650"/>
        <end position="672"/>
    </location>
</feature>
<dbReference type="InterPro" id="IPR011598">
    <property type="entry name" value="bHLH_dom"/>
</dbReference>
<keyword evidence="4" id="KW-0804">Transcription</keyword>
<feature type="region of interest" description="Disordered" evidence="7">
    <location>
        <begin position="554"/>
        <end position="580"/>
    </location>
</feature>
<feature type="compositionally biased region" description="Polar residues" evidence="7">
    <location>
        <begin position="1121"/>
        <end position="1152"/>
    </location>
</feature>
<feature type="compositionally biased region" description="Basic and acidic residues" evidence="7">
    <location>
        <begin position="365"/>
        <end position="377"/>
    </location>
</feature>
<feature type="compositionally biased region" description="Polar residues" evidence="7">
    <location>
        <begin position="267"/>
        <end position="290"/>
    </location>
</feature>
<keyword evidence="5" id="KW-0539">Nucleus</keyword>
<keyword evidence="3" id="KW-0238">DNA-binding</keyword>
<evidence type="ECO:0000256" key="7">
    <source>
        <dbReference type="SAM" id="MobiDB-lite"/>
    </source>
</evidence>